<evidence type="ECO:0000313" key="13">
    <source>
        <dbReference type="Proteomes" id="UP000008672"/>
    </source>
</evidence>
<dbReference type="InParanoid" id="H2ZWI2"/>
<dbReference type="OMA" id="YNKKEHR"/>
<reference evidence="13" key="1">
    <citation type="submission" date="2011-08" db="EMBL/GenBank/DDBJ databases">
        <title>The draft genome of Latimeria chalumnae.</title>
        <authorList>
            <person name="Di Palma F."/>
            <person name="Alfoldi J."/>
            <person name="Johnson J."/>
            <person name="Berlin A."/>
            <person name="Gnerre S."/>
            <person name="Jaffe D."/>
            <person name="MacCallum I."/>
            <person name="Young S."/>
            <person name="Walker B.J."/>
            <person name="Lander E."/>
            <person name="Lindblad-Toh K."/>
        </authorList>
    </citation>
    <scope>NUCLEOTIDE SEQUENCE [LARGE SCALE GENOMIC DNA]</scope>
    <source>
        <strain evidence="13">Wild caught</strain>
    </source>
</reference>
<dbReference type="InterPro" id="IPR000008">
    <property type="entry name" value="C2_dom"/>
</dbReference>
<evidence type="ECO:0000256" key="3">
    <source>
        <dbReference type="ARBA" id="ARBA00009214"/>
    </source>
</evidence>
<feature type="chain" id="PRO_5003579638" description="Perforin 1" evidence="9">
    <location>
        <begin position="23"/>
        <end position="540"/>
    </location>
</feature>
<feature type="domain" description="MACPF" evidence="11">
    <location>
        <begin position="28"/>
        <end position="374"/>
    </location>
</feature>
<dbReference type="GO" id="GO:0051607">
    <property type="term" value="P:defense response to virus"/>
    <property type="evidence" value="ECO:0007669"/>
    <property type="project" value="TreeGrafter"/>
</dbReference>
<dbReference type="PROSITE" id="PS50004">
    <property type="entry name" value="C2"/>
    <property type="match status" value="1"/>
</dbReference>
<dbReference type="GO" id="GO:0005579">
    <property type="term" value="C:membrane attack complex"/>
    <property type="evidence" value="ECO:0007669"/>
    <property type="project" value="InterPro"/>
</dbReference>
<dbReference type="STRING" id="7897.ENSLACP00000001753"/>
<dbReference type="PANTHER" id="PTHR46096">
    <property type="entry name" value="PERFORIN-1"/>
    <property type="match status" value="1"/>
</dbReference>
<dbReference type="InterPro" id="IPR052784">
    <property type="entry name" value="Perforin-1_pore-forming"/>
</dbReference>
<feature type="domain" description="C2" evidence="10">
    <location>
        <begin position="395"/>
        <end position="512"/>
    </location>
</feature>
<proteinExistence type="inferred from homology"/>
<dbReference type="SMART" id="SM00457">
    <property type="entry name" value="MACPF"/>
    <property type="match status" value="1"/>
</dbReference>
<dbReference type="Ensembl" id="ENSLACT00000001766.1">
    <property type="protein sequence ID" value="ENSLACP00000001753.1"/>
    <property type="gene ID" value="ENSLACG00000001566.1"/>
</dbReference>
<keyword evidence="5 9" id="KW-0732">Signal</keyword>
<accession>H2ZWI2</accession>
<dbReference type="Pfam" id="PF01823">
    <property type="entry name" value="MACPF"/>
    <property type="match status" value="1"/>
</dbReference>
<dbReference type="InterPro" id="IPR035892">
    <property type="entry name" value="C2_domain_sf"/>
</dbReference>
<dbReference type="GeneTree" id="ENSGT00530000063725"/>
<dbReference type="eggNOG" id="ENOG502RQWS">
    <property type="taxonomic scope" value="Eukaryota"/>
</dbReference>
<evidence type="ECO:0000256" key="2">
    <source>
        <dbReference type="ARBA" id="ARBA00004613"/>
    </source>
</evidence>
<dbReference type="InterPro" id="IPR020864">
    <property type="entry name" value="MACPF"/>
</dbReference>
<dbReference type="PANTHER" id="PTHR46096:SF3">
    <property type="entry name" value="PERFORIN-1"/>
    <property type="match status" value="1"/>
</dbReference>
<dbReference type="GO" id="GO:0001771">
    <property type="term" value="P:immunological synapse formation"/>
    <property type="evidence" value="ECO:0007669"/>
    <property type="project" value="TreeGrafter"/>
</dbReference>
<gene>
    <name evidence="12" type="primary">LOC102365546</name>
</gene>
<comment type="subcellular location">
    <subcellularLocation>
        <location evidence="1">Membrane</location>
    </subcellularLocation>
    <subcellularLocation>
        <location evidence="2">Secreted</location>
    </subcellularLocation>
</comment>
<dbReference type="PROSITE" id="PS51412">
    <property type="entry name" value="MACPF_2"/>
    <property type="match status" value="1"/>
</dbReference>
<dbReference type="PRINTS" id="PR00764">
    <property type="entry name" value="COMPLEMENTC9"/>
</dbReference>
<evidence type="ECO:0000256" key="6">
    <source>
        <dbReference type="ARBA" id="ARBA00022852"/>
    </source>
</evidence>
<keyword evidence="7" id="KW-0472">Membrane</keyword>
<dbReference type="SUPFAM" id="SSF49562">
    <property type="entry name" value="C2 domain (Calcium/lipid-binding domain, CaLB)"/>
    <property type="match status" value="1"/>
</dbReference>
<dbReference type="InterPro" id="IPR020863">
    <property type="entry name" value="MACPF_CS"/>
</dbReference>
<dbReference type="Proteomes" id="UP000008672">
    <property type="component" value="Unassembled WGS sequence"/>
</dbReference>
<evidence type="ECO:0000259" key="11">
    <source>
        <dbReference type="PROSITE" id="PS51412"/>
    </source>
</evidence>
<dbReference type="InterPro" id="IPR001862">
    <property type="entry name" value="MAC_perforin"/>
</dbReference>
<dbReference type="EMBL" id="AFYH01239830">
    <property type="status" value="NOT_ANNOTATED_CDS"/>
    <property type="molecule type" value="Genomic_DNA"/>
</dbReference>
<feature type="signal peptide" evidence="9">
    <location>
        <begin position="1"/>
        <end position="22"/>
    </location>
</feature>
<sequence length="540" mass="59947">IQAVSLLLSLNLVLVLLSSVKAQCTTATYEECQRTNFVPGHNLGGEGFDITTLTRKGAYVYKMESSITRNRTCTVCKNALMANEAQKLPLSVVDWRVIPRCSTRVHSAVYETSLAFIKSTNSVVVNDWRVGLGVMPMSGVNVEVAVSGSHSKIAEYVMKKAKNDKYSFSSQEVSCNYYSYRIKGNAKIKPQFLEDLKFLPKTYNSHTKVHYQRIVDIYGTHYIRQVQLGGWVREVTALRTCELALDGLTDDEVKDCLGVEASINILQVVNASSKLNACKEAKSKKLSNSNFSHKYNEREVEVIGGGSTDVAELLFLGEGGQSIFKTWVDSLKATPDIISYALAPLHELVRKAGSTKENLKQAITEYIKERAIMQQCPKCPGGSFPSQGQKCTCTCQESQEVTSGCCPKERGLGTLSMIVKKAEHLYGDVFSKTDAYVKVIFERAEQRTPVIWNNNDPVWNQKMEFGTVKVLVGSQMKVEVWDQDKGFDDDKLGACQTPVKATSGFEEHICYLKHGSITFALKLACVSTLMGSHCENHRAH</sequence>
<name>H2ZWI2_LATCH</name>
<comment type="similarity">
    <text evidence="3">Belongs to the complement C6/C7/C8/C9 family.</text>
</comment>
<evidence type="ECO:0000256" key="1">
    <source>
        <dbReference type="ARBA" id="ARBA00004370"/>
    </source>
</evidence>
<evidence type="ECO:0000256" key="4">
    <source>
        <dbReference type="ARBA" id="ARBA00022525"/>
    </source>
</evidence>
<dbReference type="Gene3D" id="2.60.40.150">
    <property type="entry name" value="C2 domain"/>
    <property type="match status" value="1"/>
</dbReference>
<evidence type="ECO:0000313" key="12">
    <source>
        <dbReference type="Ensembl" id="ENSLACP00000001753.1"/>
    </source>
</evidence>
<dbReference type="GO" id="GO:0022829">
    <property type="term" value="F:wide pore channel activity"/>
    <property type="evidence" value="ECO:0007669"/>
    <property type="project" value="TreeGrafter"/>
</dbReference>
<dbReference type="GO" id="GO:0005576">
    <property type="term" value="C:extracellular region"/>
    <property type="evidence" value="ECO:0007669"/>
    <property type="project" value="UniProtKB-SubCell"/>
</dbReference>
<dbReference type="PROSITE" id="PS00279">
    <property type="entry name" value="MACPF_1"/>
    <property type="match status" value="1"/>
</dbReference>
<reference evidence="12" key="3">
    <citation type="submission" date="2025-09" db="UniProtKB">
        <authorList>
            <consortium name="Ensembl"/>
        </authorList>
    </citation>
    <scope>IDENTIFICATION</scope>
</reference>
<evidence type="ECO:0000256" key="9">
    <source>
        <dbReference type="SAM" id="SignalP"/>
    </source>
</evidence>
<evidence type="ECO:0000256" key="5">
    <source>
        <dbReference type="ARBA" id="ARBA00022729"/>
    </source>
</evidence>
<dbReference type="GO" id="GO:0001913">
    <property type="term" value="P:T cell mediated cytotoxicity"/>
    <property type="evidence" value="ECO:0007669"/>
    <property type="project" value="TreeGrafter"/>
</dbReference>
<evidence type="ECO:0000256" key="8">
    <source>
        <dbReference type="ARBA" id="ARBA00023157"/>
    </source>
</evidence>
<dbReference type="AlphaFoldDB" id="H2ZWI2"/>
<reference evidence="12" key="2">
    <citation type="submission" date="2025-08" db="UniProtKB">
        <authorList>
            <consortium name="Ensembl"/>
        </authorList>
    </citation>
    <scope>IDENTIFICATION</scope>
</reference>
<keyword evidence="8" id="KW-1015">Disulfide bond</keyword>
<dbReference type="GO" id="GO:0031640">
    <property type="term" value="P:killing of cells of another organism"/>
    <property type="evidence" value="ECO:0007669"/>
    <property type="project" value="UniProtKB-KW"/>
</dbReference>
<dbReference type="SMART" id="SM00239">
    <property type="entry name" value="C2"/>
    <property type="match status" value="1"/>
</dbReference>
<evidence type="ECO:0008006" key="14">
    <source>
        <dbReference type="Google" id="ProtNLM"/>
    </source>
</evidence>
<keyword evidence="6" id="KW-0204">Cytolysis</keyword>
<organism evidence="12 13">
    <name type="scientific">Latimeria chalumnae</name>
    <name type="common">Coelacanth</name>
    <dbReference type="NCBI Taxonomy" id="7897"/>
    <lineage>
        <taxon>Eukaryota</taxon>
        <taxon>Metazoa</taxon>
        <taxon>Chordata</taxon>
        <taxon>Craniata</taxon>
        <taxon>Vertebrata</taxon>
        <taxon>Euteleostomi</taxon>
        <taxon>Coelacanthiformes</taxon>
        <taxon>Coelacanthidae</taxon>
        <taxon>Latimeria</taxon>
    </lineage>
</organism>
<evidence type="ECO:0000259" key="10">
    <source>
        <dbReference type="PROSITE" id="PS50004"/>
    </source>
</evidence>
<protein>
    <recommendedName>
        <fullName evidence="14">Perforin 1</fullName>
    </recommendedName>
</protein>
<dbReference type="Pfam" id="PF00168">
    <property type="entry name" value="C2"/>
    <property type="match status" value="1"/>
</dbReference>
<keyword evidence="4" id="KW-0964">Secreted</keyword>
<keyword evidence="13" id="KW-1185">Reference proteome</keyword>
<evidence type="ECO:0000256" key="7">
    <source>
        <dbReference type="ARBA" id="ARBA00023136"/>
    </source>
</evidence>
<dbReference type="HOGENOM" id="CLU_039516_2_0_1"/>